<feature type="transmembrane region" description="Helical" evidence="6">
    <location>
        <begin position="90"/>
        <end position="110"/>
    </location>
</feature>
<evidence type="ECO:0000256" key="6">
    <source>
        <dbReference type="SAM" id="Phobius"/>
    </source>
</evidence>
<feature type="transmembrane region" description="Helical" evidence="6">
    <location>
        <begin position="122"/>
        <end position="147"/>
    </location>
</feature>
<organism evidence="7 8">
    <name type="scientific">Solibaculum mannosilyticum</name>
    <dbReference type="NCBI Taxonomy" id="2780922"/>
    <lineage>
        <taxon>Bacteria</taxon>
        <taxon>Bacillati</taxon>
        <taxon>Bacillota</taxon>
        <taxon>Clostridia</taxon>
        <taxon>Eubacteriales</taxon>
        <taxon>Oscillospiraceae</taxon>
        <taxon>Solibaculum</taxon>
    </lineage>
</organism>
<evidence type="ECO:0000256" key="4">
    <source>
        <dbReference type="ARBA" id="ARBA00022989"/>
    </source>
</evidence>
<accession>A0A7I8D3C3</accession>
<feature type="transmembrane region" description="Helical" evidence="6">
    <location>
        <begin position="206"/>
        <end position="224"/>
    </location>
</feature>
<dbReference type="GO" id="GO:0051301">
    <property type="term" value="P:cell division"/>
    <property type="evidence" value="ECO:0007669"/>
    <property type="project" value="InterPro"/>
</dbReference>
<dbReference type="EMBL" id="AP023321">
    <property type="protein sequence ID" value="BCI60232.1"/>
    <property type="molecule type" value="Genomic_DNA"/>
</dbReference>
<dbReference type="PANTHER" id="PTHR30474:SF1">
    <property type="entry name" value="PEPTIDOGLYCAN GLYCOSYLTRANSFERASE MRDB"/>
    <property type="match status" value="1"/>
</dbReference>
<dbReference type="GO" id="GO:0008360">
    <property type="term" value="P:regulation of cell shape"/>
    <property type="evidence" value="ECO:0007669"/>
    <property type="project" value="UniProtKB-KW"/>
</dbReference>
<dbReference type="Proteomes" id="UP000593890">
    <property type="component" value="Chromosome"/>
</dbReference>
<gene>
    <name evidence="7" type="ORF">C12CBH8_08710</name>
</gene>
<proteinExistence type="predicted"/>
<dbReference type="PANTHER" id="PTHR30474">
    <property type="entry name" value="CELL CYCLE PROTEIN"/>
    <property type="match status" value="1"/>
</dbReference>
<keyword evidence="3" id="KW-0133">Cell shape</keyword>
<comment type="subcellular location">
    <subcellularLocation>
        <location evidence="1">Membrane</location>
        <topology evidence="1">Multi-pass membrane protein</topology>
    </subcellularLocation>
</comment>
<feature type="transmembrane region" description="Helical" evidence="6">
    <location>
        <begin position="291"/>
        <end position="311"/>
    </location>
</feature>
<dbReference type="Pfam" id="PF01098">
    <property type="entry name" value="FTSW_RODA_SPOVE"/>
    <property type="match status" value="1"/>
</dbReference>
<keyword evidence="8" id="KW-1185">Reference proteome</keyword>
<keyword evidence="2 6" id="KW-0812">Transmembrane</keyword>
<dbReference type="GO" id="GO:0005886">
    <property type="term" value="C:plasma membrane"/>
    <property type="evidence" value="ECO:0007669"/>
    <property type="project" value="TreeGrafter"/>
</dbReference>
<dbReference type="GO" id="GO:0015648">
    <property type="term" value="F:lipid-linked peptidoglycan transporter activity"/>
    <property type="evidence" value="ECO:0007669"/>
    <property type="project" value="TreeGrafter"/>
</dbReference>
<dbReference type="KEGG" id="sman:C12CBH8_08710"/>
<dbReference type="InterPro" id="IPR001182">
    <property type="entry name" value="FtsW/RodA"/>
</dbReference>
<feature type="transmembrane region" description="Helical" evidence="6">
    <location>
        <begin position="357"/>
        <end position="380"/>
    </location>
</feature>
<evidence type="ECO:0000256" key="5">
    <source>
        <dbReference type="ARBA" id="ARBA00023136"/>
    </source>
</evidence>
<evidence type="ECO:0000256" key="1">
    <source>
        <dbReference type="ARBA" id="ARBA00004141"/>
    </source>
</evidence>
<feature type="transmembrane region" description="Helical" evidence="6">
    <location>
        <begin position="323"/>
        <end position="351"/>
    </location>
</feature>
<evidence type="ECO:0000256" key="3">
    <source>
        <dbReference type="ARBA" id="ARBA00022960"/>
    </source>
</evidence>
<keyword evidence="5 6" id="KW-0472">Membrane</keyword>
<reference evidence="8" key="1">
    <citation type="submission" date="2020-07" db="EMBL/GenBank/DDBJ databases">
        <title>Complete genome sequencing of Clostridia bacterium strain 12CBH8.</title>
        <authorList>
            <person name="Sakamoto M."/>
            <person name="Murakami T."/>
            <person name="Mori H."/>
        </authorList>
    </citation>
    <scope>NUCLEOTIDE SEQUENCE [LARGE SCALE GENOMIC DNA]</scope>
    <source>
        <strain evidence="8">12CBH8</strain>
    </source>
</reference>
<protein>
    <submittedName>
        <fullName evidence="7">Rod shape-determining protein RodA</fullName>
    </submittedName>
</protein>
<dbReference type="GO" id="GO:0032153">
    <property type="term" value="C:cell division site"/>
    <property type="evidence" value="ECO:0007669"/>
    <property type="project" value="TreeGrafter"/>
</dbReference>
<feature type="transmembrane region" description="Helical" evidence="6">
    <location>
        <begin position="159"/>
        <end position="178"/>
    </location>
</feature>
<name>A0A7I8D3C3_9FIRM</name>
<feature type="transmembrane region" description="Helical" evidence="6">
    <location>
        <begin position="65"/>
        <end position="83"/>
    </location>
</feature>
<sequence length="405" mass="44237">MKKVFGAIGNYFRETDKLLLILCLFACGYGLLLLLITSQSPFMQSGSTAALFKIAGFSINRKMVVQVGAVLLGIIAAIIISNIDYEAITACWWIIAPIAVGLMVMTYFFGQDTGAADDKAWLIIPGIGIGFQPSELLKIAFIITFSLHLSHSGEHLNDPLNLVLLVVHGMIPVGLVALQGDDGTALVFVFIFLAMMFTAGVKLRYFVVGLSLIVVAIPLFWTYVLKDFQKDRFMIFLHPESDPLNLGLQQNNARMMIGSGQLTGKGIVESGSIKLPERENDFIFSVAGETFGFLGTLVLILILVAILLRIMRISSMAKDSVGSYLCIGMFATLMAQTFINIGMNICLMPVIGVTLPFFSAGGSSTSTLFLGIGLVLSVYIHSRPKTYQEKLHKRYPGRTQIKNPI</sequence>
<dbReference type="AlphaFoldDB" id="A0A7I8D3C3"/>
<keyword evidence="4 6" id="KW-1133">Transmembrane helix</keyword>
<evidence type="ECO:0000313" key="7">
    <source>
        <dbReference type="EMBL" id="BCI60232.1"/>
    </source>
</evidence>
<feature type="transmembrane region" description="Helical" evidence="6">
    <location>
        <begin position="184"/>
        <end position="201"/>
    </location>
</feature>
<evidence type="ECO:0000256" key="2">
    <source>
        <dbReference type="ARBA" id="ARBA00022692"/>
    </source>
</evidence>
<dbReference type="RefSeq" id="WP_215533642.1">
    <property type="nucleotide sequence ID" value="NZ_AP023321.1"/>
</dbReference>
<evidence type="ECO:0000313" key="8">
    <source>
        <dbReference type="Proteomes" id="UP000593890"/>
    </source>
</evidence>